<evidence type="ECO:0000313" key="3">
    <source>
        <dbReference type="EMBL" id="MFD1788364.1"/>
    </source>
</evidence>
<evidence type="ECO:0000259" key="2">
    <source>
        <dbReference type="Pfam" id="PF07589"/>
    </source>
</evidence>
<organism evidence="3 4">
    <name type="scientific">Sphingomonas floccifaciens</name>
    <dbReference type="NCBI Taxonomy" id="1844115"/>
    <lineage>
        <taxon>Bacteria</taxon>
        <taxon>Pseudomonadati</taxon>
        <taxon>Pseudomonadota</taxon>
        <taxon>Alphaproteobacteria</taxon>
        <taxon>Sphingomonadales</taxon>
        <taxon>Sphingomonadaceae</taxon>
        <taxon>Sphingomonas</taxon>
    </lineage>
</organism>
<proteinExistence type="predicted"/>
<dbReference type="NCBIfam" id="NF035944">
    <property type="entry name" value="PEPxxWA-CTERM"/>
    <property type="match status" value="1"/>
</dbReference>
<accession>A0ABW4NFP8</accession>
<dbReference type="Pfam" id="PF07589">
    <property type="entry name" value="PEP-CTERM"/>
    <property type="match status" value="1"/>
</dbReference>
<feature type="chain" id="PRO_5047541548" evidence="1">
    <location>
        <begin position="23"/>
        <end position="261"/>
    </location>
</feature>
<reference evidence="4" key="1">
    <citation type="journal article" date="2019" name="Int. J. Syst. Evol. Microbiol.">
        <title>The Global Catalogue of Microorganisms (GCM) 10K type strain sequencing project: providing services to taxonomists for standard genome sequencing and annotation.</title>
        <authorList>
            <consortium name="The Broad Institute Genomics Platform"/>
            <consortium name="The Broad Institute Genome Sequencing Center for Infectious Disease"/>
            <person name="Wu L."/>
            <person name="Ma J."/>
        </authorList>
    </citation>
    <scope>NUCLEOTIDE SEQUENCE [LARGE SCALE GENOMIC DNA]</scope>
    <source>
        <strain evidence="4">Q85</strain>
    </source>
</reference>
<sequence>MNIVLRSILATSAVVAASSVQAAQPTPTPTPTAPASFVFDTTTDGTHVGSGNGNALIFSDSKNVITMKATGWTRDFNGSFIASEIVPFIDNGLGIIQPGEGGSGAYHQIDNVNGWEFAILQFSQAVSLQSAKLNTFRLWDRNYVDNDAFIGWNSSNLSLANALTSAQARDLFDTRKGGFNSDSTQFNSNLQTYSRPSTDMSNVWIVGGSFGGPDGQNDAFKLAQLTVTAVPEPATWAMMLIGFGMIGGTMRSRRRVKVAYA</sequence>
<dbReference type="EMBL" id="JBHUFC010000003">
    <property type="protein sequence ID" value="MFD1788364.1"/>
    <property type="molecule type" value="Genomic_DNA"/>
</dbReference>
<keyword evidence="4" id="KW-1185">Reference proteome</keyword>
<feature type="domain" description="Ice-binding protein C-terminal" evidence="2">
    <location>
        <begin position="229"/>
        <end position="254"/>
    </location>
</feature>
<dbReference type="NCBIfam" id="TIGR02595">
    <property type="entry name" value="PEP_CTERM"/>
    <property type="match status" value="1"/>
</dbReference>
<dbReference type="InterPro" id="IPR013424">
    <property type="entry name" value="Ice-binding_C"/>
</dbReference>
<comment type="caution">
    <text evidence="3">The sequence shown here is derived from an EMBL/GenBank/DDBJ whole genome shotgun (WGS) entry which is preliminary data.</text>
</comment>
<dbReference type="Proteomes" id="UP001597283">
    <property type="component" value="Unassembled WGS sequence"/>
</dbReference>
<protein>
    <submittedName>
        <fullName evidence="3">PEPxxWA-CTERM sorting domain-containing protein</fullName>
    </submittedName>
</protein>
<feature type="signal peptide" evidence="1">
    <location>
        <begin position="1"/>
        <end position="22"/>
    </location>
</feature>
<keyword evidence="1" id="KW-0732">Signal</keyword>
<name>A0ABW4NFP8_9SPHN</name>
<evidence type="ECO:0000256" key="1">
    <source>
        <dbReference type="SAM" id="SignalP"/>
    </source>
</evidence>
<dbReference type="RefSeq" id="WP_380940749.1">
    <property type="nucleotide sequence ID" value="NZ_JBHUFC010000003.1"/>
</dbReference>
<evidence type="ECO:0000313" key="4">
    <source>
        <dbReference type="Proteomes" id="UP001597283"/>
    </source>
</evidence>
<gene>
    <name evidence="3" type="ORF">ACFSC3_12355</name>
</gene>